<keyword evidence="2" id="KW-0808">Transferase</keyword>
<dbReference type="eggNOG" id="COG1493">
    <property type="taxonomic scope" value="Bacteria"/>
</dbReference>
<dbReference type="EMBL" id="CP000362">
    <property type="protein sequence ID" value="ABG31020.1"/>
    <property type="molecule type" value="Genomic_DNA"/>
</dbReference>
<dbReference type="CDD" id="cd01918">
    <property type="entry name" value="HprK_C"/>
    <property type="match status" value="1"/>
</dbReference>
<dbReference type="EC" id="2.7.1.-" evidence="2"/>
<dbReference type="Gene3D" id="3.40.50.300">
    <property type="entry name" value="P-loop containing nucleotide triphosphate hydrolases"/>
    <property type="match status" value="1"/>
</dbReference>
<dbReference type="GO" id="GO:0000155">
    <property type="term" value="F:phosphorelay sensor kinase activity"/>
    <property type="evidence" value="ECO:0007669"/>
    <property type="project" value="InterPro"/>
</dbReference>
<accession>Q16AH3</accession>
<dbReference type="GO" id="GO:0005524">
    <property type="term" value="F:ATP binding"/>
    <property type="evidence" value="ECO:0007669"/>
    <property type="project" value="InterPro"/>
</dbReference>
<dbReference type="InterPro" id="IPR011104">
    <property type="entry name" value="Hpr_kin/Pase_C"/>
</dbReference>
<feature type="domain" description="HPr kinase/phosphorylase C-terminal" evidence="1">
    <location>
        <begin position="2"/>
        <end position="95"/>
    </location>
</feature>
<dbReference type="EC" id="2.7.4.-" evidence="2"/>
<dbReference type="InterPro" id="IPR027417">
    <property type="entry name" value="P-loop_NTPase"/>
</dbReference>
<dbReference type="STRING" id="375451.RD1_1379"/>
<evidence type="ECO:0000259" key="1">
    <source>
        <dbReference type="Pfam" id="PF07475"/>
    </source>
</evidence>
<reference evidence="2 3" key="1">
    <citation type="journal article" date="2007" name="J. Bacteriol.">
        <title>The complete genome sequence of Roseobacter denitrificans reveals a mixotrophic rather than photosynthetic metabolism.</title>
        <authorList>
            <person name="Swingley W.D."/>
            <person name="Sadekar S."/>
            <person name="Mastrian S.D."/>
            <person name="Matthies H.J."/>
            <person name="Hao J."/>
            <person name="Ramos H."/>
            <person name="Acharya C.R."/>
            <person name="Conrad A.L."/>
            <person name="Taylor H.L."/>
            <person name="Dejesa L.C."/>
            <person name="Shah M.K."/>
            <person name="O'huallachain M.E."/>
            <person name="Lince M.T."/>
            <person name="Blankenship R.E."/>
            <person name="Beatty J.T."/>
            <person name="Touchman J.W."/>
        </authorList>
    </citation>
    <scope>NUCLEOTIDE SEQUENCE [LARGE SCALE GENOMIC DNA]</scope>
    <source>
        <strain evidence="3">ATCC 33942 / OCh 114</strain>
    </source>
</reference>
<dbReference type="Proteomes" id="UP000007029">
    <property type="component" value="Chromosome"/>
</dbReference>
<proteinExistence type="predicted"/>
<dbReference type="SUPFAM" id="SSF53795">
    <property type="entry name" value="PEP carboxykinase-like"/>
    <property type="match status" value="1"/>
</dbReference>
<organism evidence="2 3">
    <name type="scientific">Roseobacter denitrificans (strain ATCC 33942 / OCh 114)</name>
    <name type="common">Erythrobacter sp. (strain OCh 114)</name>
    <name type="synonym">Roseobacter denitrificans</name>
    <dbReference type="NCBI Taxonomy" id="375451"/>
    <lineage>
        <taxon>Bacteria</taxon>
        <taxon>Pseudomonadati</taxon>
        <taxon>Pseudomonadota</taxon>
        <taxon>Alphaproteobacteria</taxon>
        <taxon>Rhodobacterales</taxon>
        <taxon>Roseobacteraceae</taxon>
        <taxon>Roseobacter</taxon>
    </lineage>
</organism>
<name>Q16AH3_ROSDO</name>
<sequence>MLHATCVDYHAKGVLITGRSGQGKSALALQLMAHGAVLVADDQTEVCAKDGGAFARAPEPTQGMIEARGIGLLNAQTLEKTKVELVIDLDRQEAERLPQLHSRDVCGVMLPCLYHFDAPYFPASILQYLKAGRREPHD</sequence>
<evidence type="ECO:0000313" key="3">
    <source>
        <dbReference type="Proteomes" id="UP000007029"/>
    </source>
</evidence>
<dbReference type="Pfam" id="PF07475">
    <property type="entry name" value="Hpr_kinase_C"/>
    <property type="match status" value="1"/>
</dbReference>
<protein>
    <submittedName>
        <fullName evidence="2">HPr kinase/phosphorylase</fullName>
        <ecNumber evidence="2">2.7.1.-</ecNumber>
        <ecNumber evidence="2">2.7.4.-</ecNumber>
    </submittedName>
</protein>
<dbReference type="KEGG" id="rde:RD1_1379"/>
<evidence type="ECO:0000313" key="2">
    <source>
        <dbReference type="EMBL" id="ABG31020.1"/>
    </source>
</evidence>
<keyword evidence="2" id="KW-0418">Kinase</keyword>
<dbReference type="AlphaFoldDB" id="Q16AH3"/>
<keyword evidence="3" id="KW-1185">Reference proteome</keyword>
<dbReference type="GO" id="GO:0006109">
    <property type="term" value="P:regulation of carbohydrate metabolic process"/>
    <property type="evidence" value="ECO:0007669"/>
    <property type="project" value="InterPro"/>
</dbReference>
<dbReference type="HOGENOM" id="CLU_052030_2_0_5"/>
<gene>
    <name evidence="2" type="primary">hprK</name>
    <name evidence="2" type="ordered locus">RD1_1379</name>
</gene>